<evidence type="ECO:0000313" key="3">
    <source>
        <dbReference type="EMBL" id="KAB1280474.1"/>
    </source>
</evidence>
<accession>A0A5N4EB07</accession>
<evidence type="ECO:0000256" key="1">
    <source>
        <dbReference type="ARBA" id="ARBA00004613"/>
    </source>
</evidence>
<comment type="caution">
    <text evidence="3">The sequence shown here is derived from an EMBL/GenBank/DDBJ whole genome shotgun (WGS) entry which is preliminary data.</text>
</comment>
<keyword evidence="4" id="KW-1185">Reference proteome</keyword>
<protein>
    <submittedName>
        <fullName evidence="3">ADAMTS-like protein 1</fullName>
    </submittedName>
</protein>
<gene>
    <name evidence="3" type="ORF">Cadr_000015605</name>
</gene>
<dbReference type="EMBL" id="JWIN03000004">
    <property type="protein sequence ID" value="KAB1280474.1"/>
    <property type="molecule type" value="Genomic_DNA"/>
</dbReference>
<dbReference type="Proteomes" id="UP000299084">
    <property type="component" value="Unassembled WGS sequence"/>
</dbReference>
<organism evidence="3 4">
    <name type="scientific">Camelus dromedarius</name>
    <name type="common">Dromedary</name>
    <name type="synonym">Arabian camel</name>
    <dbReference type="NCBI Taxonomy" id="9838"/>
    <lineage>
        <taxon>Eukaryota</taxon>
        <taxon>Metazoa</taxon>
        <taxon>Chordata</taxon>
        <taxon>Craniata</taxon>
        <taxon>Vertebrata</taxon>
        <taxon>Euteleostomi</taxon>
        <taxon>Mammalia</taxon>
        <taxon>Eutheria</taxon>
        <taxon>Laurasiatheria</taxon>
        <taxon>Artiodactyla</taxon>
        <taxon>Tylopoda</taxon>
        <taxon>Camelidae</taxon>
        <taxon>Camelus</taxon>
    </lineage>
</organism>
<evidence type="ECO:0000313" key="4">
    <source>
        <dbReference type="Proteomes" id="UP000299084"/>
    </source>
</evidence>
<comment type="subcellular location">
    <subcellularLocation>
        <location evidence="1">Secreted</location>
    </subcellularLocation>
</comment>
<dbReference type="InterPro" id="IPR036383">
    <property type="entry name" value="TSP1_rpt_sf"/>
</dbReference>
<dbReference type="PROSITE" id="PS50092">
    <property type="entry name" value="TSP1"/>
    <property type="match status" value="1"/>
</dbReference>
<dbReference type="InterPro" id="IPR050439">
    <property type="entry name" value="ADAMTS_ADAMTS-like"/>
</dbReference>
<dbReference type="PANTHER" id="PTHR13723">
    <property type="entry name" value="ADAMTS A DISINTEGRIN AND METALLOPROTEASE WITH THROMBOSPONDIN MOTIFS PROTEASE"/>
    <property type="match status" value="1"/>
</dbReference>
<dbReference type="Pfam" id="PF19030">
    <property type="entry name" value="TSP1_ADAMTS"/>
    <property type="match status" value="1"/>
</dbReference>
<evidence type="ECO:0000256" key="2">
    <source>
        <dbReference type="ARBA" id="ARBA00022525"/>
    </source>
</evidence>
<name>A0A5N4EB07_CAMDR</name>
<keyword evidence="2" id="KW-0964">Secreted</keyword>
<dbReference type="InterPro" id="IPR000884">
    <property type="entry name" value="TSP1_rpt"/>
</dbReference>
<dbReference type="GO" id="GO:0005576">
    <property type="term" value="C:extracellular region"/>
    <property type="evidence" value="ECO:0007669"/>
    <property type="project" value="UniProtKB-SubCell"/>
</dbReference>
<sequence length="272" mass="30415">MLNRQPHLCFLHSQKNLLPKVTDCEVDDTVVAIPYGSRHIRLVLKGPDHLYLETKTLQGAKGENSLSSTGIFLVDNSSVDFQKFPDKEILRMAGPLTADFIVKVSPFSTILHTASDHQSYHTSLSKLQEAQRAPLCHPVPLLCHCLPQIRNSGPADSTVQFIFYQPIIHRWRETDFFPCSATCGGGYQLTSAECYDLRSNRVVADQYCHYYPENIKPKPKLQECNLDPCPASKLRKPSLAMDQIVNKISELNPNATLEEESASLEAVCAVSM</sequence>
<dbReference type="STRING" id="9838.ENSCDRP00005000864"/>
<reference evidence="3 4" key="1">
    <citation type="journal article" date="2019" name="Mol. Ecol. Resour.">
        <title>Improving Illumina assemblies with Hi-C and long reads: an example with the North African dromedary.</title>
        <authorList>
            <person name="Elbers J.P."/>
            <person name="Rogers M.F."/>
            <person name="Perelman P.L."/>
            <person name="Proskuryakova A.A."/>
            <person name="Serdyukova N.A."/>
            <person name="Johnson W.E."/>
            <person name="Horin P."/>
            <person name="Corander J."/>
            <person name="Murphy D."/>
            <person name="Burger P.A."/>
        </authorList>
    </citation>
    <scope>NUCLEOTIDE SEQUENCE [LARGE SCALE GENOMIC DNA]</scope>
    <source>
        <strain evidence="3">Drom800</strain>
        <tissue evidence="3">Blood</tissue>
    </source>
</reference>
<dbReference type="AlphaFoldDB" id="A0A5N4EB07"/>
<proteinExistence type="predicted"/>
<dbReference type="PANTHER" id="PTHR13723:SF157">
    <property type="entry name" value="ADAMTS-LIKE PROTEIN 1"/>
    <property type="match status" value="1"/>
</dbReference>
<dbReference type="GO" id="GO:0031012">
    <property type="term" value="C:extracellular matrix"/>
    <property type="evidence" value="ECO:0007669"/>
    <property type="project" value="TreeGrafter"/>
</dbReference>
<dbReference type="SUPFAM" id="SSF82895">
    <property type="entry name" value="TSP-1 type 1 repeat"/>
    <property type="match status" value="1"/>
</dbReference>
<dbReference type="Gene3D" id="2.20.100.10">
    <property type="entry name" value="Thrombospondin type-1 (TSP1) repeat"/>
    <property type="match status" value="1"/>
</dbReference>